<dbReference type="EMBL" id="FPJE01000006">
    <property type="protein sequence ID" value="SFW38200.1"/>
    <property type="molecule type" value="Genomic_DNA"/>
</dbReference>
<dbReference type="Gene3D" id="1.20.120.80">
    <property type="entry name" value="Cytochrome c oxidase, subunit III, four-helix bundle"/>
    <property type="match status" value="1"/>
</dbReference>
<dbReference type="GO" id="GO:0005886">
    <property type="term" value="C:plasma membrane"/>
    <property type="evidence" value="ECO:0007669"/>
    <property type="project" value="UniProtKB-SubCell"/>
</dbReference>
<dbReference type="AlphaFoldDB" id="A0A1K1NRT6"/>
<dbReference type="Pfam" id="PF00510">
    <property type="entry name" value="COX3"/>
    <property type="match status" value="1"/>
</dbReference>
<dbReference type="SUPFAM" id="SSF81452">
    <property type="entry name" value="Cytochrome c oxidase subunit III-like"/>
    <property type="match status" value="1"/>
</dbReference>
<evidence type="ECO:0000256" key="6">
    <source>
        <dbReference type="ARBA" id="ARBA00023136"/>
    </source>
</evidence>
<feature type="transmembrane region" description="Helical" evidence="8">
    <location>
        <begin position="55"/>
        <end position="74"/>
    </location>
</feature>
<dbReference type="InterPro" id="IPR013833">
    <property type="entry name" value="Cyt_c_oxidase_su3_a-hlx"/>
</dbReference>
<accession>A0A1K1NRT6</accession>
<dbReference type="PROSITE" id="PS50253">
    <property type="entry name" value="COX3"/>
    <property type="match status" value="1"/>
</dbReference>
<feature type="domain" description="Heme-copper oxidase subunit III family profile" evidence="9">
    <location>
        <begin position="1"/>
        <end position="193"/>
    </location>
</feature>
<dbReference type="InterPro" id="IPR000298">
    <property type="entry name" value="Cyt_c_oxidase-like_su3"/>
</dbReference>
<evidence type="ECO:0000256" key="8">
    <source>
        <dbReference type="SAM" id="Phobius"/>
    </source>
</evidence>
<proteinExistence type="inferred from homology"/>
<evidence type="ECO:0000256" key="1">
    <source>
        <dbReference type="ARBA" id="ARBA00004651"/>
    </source>
</evidence>
<evidence type="ECO:0000256" key="2">
    <source>
        <dbReference type="ARBA" id="ARBA00010581"/>
    </source>
</evidence>
<protein>
    <submittedName>
        <fullName evidence="10">Cytochrome c oxidase subunit 3</fullName>
    </submittedName>
</protein>
<gene>
    <name evidence="10" type="ORF">SAMN02927921_01416</name>
</gene>
<dbReference type="OrthoDB" id="679789at2"/>
<dbReference type="GO" id="GO:0004129">
    <property type="term" value="F:cytochrome-c oxidase activity"/>
    <property type="evidence" value="ECO:0007669"/>
    <property type="project" value="InterPro"/>
</dbReference>
<feature type="transmembrane region" description="Helical" evidence="8">
    <location>
        <begin position="174"/>
        <end position="192"/>
    </location>
</feature>
<comment type="similarity">
    <text evidence="2 7">Belongs to the cytochrome c oxidase subunit 3 family.</text>
</comment>
<name>A0A1K1NRT6_9FLAO</name>
<evidence type="ECO:0000313" key="11">
    <source>
        <dbReference type="Proteomes" id="UP000182248"/>
    </source>
</evidence>
<dbReference type="PANTHER" id="PTHR11403:SF2">
    <property type="entry name" value="CYTOCHROME BO(3) UBIQUINOL OXIDASE SUBUNIT 3"/>
    <property type="match status" value="1"/>
</dbReference>
<evidence type="ECO:0000256" key="5">
    <source>
        <dbReference type="ARBA" id="ARBA00022989"/>
    </source>
</evidence>
<keyword evidence="11" id="KW-1185">Reference proteome</keyword>
<evidence type="ECO:0000313" key="10">
    <source>
        <dbReference type="EMBL" id="SFW38200.1"/>
    </source>
</evidence>
<keyword evidence="6 8" id="KW-0472">Membrane</keyword>
<keyword evidence="5 8" id="KW-1133">Transmembrane helix</keyword>
<comment type="subcellular location">
    <subcellularLocation>
        <location evidence="1 7">Cell membrane</location>
        <topology evidence="1 7">Multi-pass membrane protein</topology>
    </subcellularLocation>
</comment>
<dbReference type="GO" id="GO:0019646">
    <property type="term" value="P:aerobic electron transport chain"/>
    <property type="evidence" value="ECO:0007669"/>
    <property type="project" value="InterPro"/>
</dbReference>
<dbReference type="InterPro" id="IPR024791">
    <property type="entry name" value="Cyt_c/ubiquinol_Oxase_su3"/>
</dbReference>
<organism evidence="10 11">
    <name type="scientific">Sinomicrobium oceani</name>
    <dbReference type="NCBI Taxonomy" id="1150368"/>
    <lineage>
        <taxon>Bacteria</taxon>
        <taxon>Pseudomonadati</taxon>
        <taxon>Bacteroidota</taxon>
        <taxon>Flavobacteriia</taxon>
        <taxon>Flavobacteriales</taxon>
        <taxon>Flavobacteriaceae</taxon>
        <taxon>Sinomicrobium</taxon>
    </lineage>
</organism>
<reference evidence="10 11" key="1">
    <citation type="submission" date="2016-11" db="EMBL/GenBank/DDBJ databases">
        <authorList>
            <person name="Jaros S."/>
            <person name="Januszkiewicz K."/>
            <person name="Wedrychowicz H."/>
        </authorList>
    </citation>
    <scope>NUCLEOTIDE SEQUENCE [LARGE SCALE GENOMIC DNA]</scope>
    <source>
        <strain evidence="10 11">CGMCC 1.12145</strain>
    </source>
</reference>
<dbReference type="Proteomes" id="UP000182248">
    <property type="component" value="Unassembled WGS sequence"/>
</dbReference>
<dbReference type="RefSeq" id="WP_072316652.1">
    <property type="nucleotide sequence ID" value="NZ_FPJE01000006.1"/>
</dbReference>
<feature type="transmembrane region" description="Helical" evidence="8">
    <location>
        <begin position="86"/>
        <end position="109"/>
    </location>
</feature>
<dbReference type="PANTHER" id="PTHR11403">
    <property type="entry name" value="CYTOCHROME C OXIDASE SUBUNIT III"/>
    <property type="match status" value="1"/>
</dbReference>
<evidence type="ECO:0000259" key="9">
    <source>
        <dbReference type="PROSITE" id="PS50253"/>
    </source>
</evidence>
<dbReference type="STRING" id="1150368.SAMN02927921_01416"/>
<keyword evidence="4 7" id="KW-0812">Transmembrane</keyword>
<feature type="transmembrane region" description="Helical" evidence="8">
    <location>
        <begin position="129"/>
        <end position="153"/>
    </location>
</feature>
<feature type="transmembrane region" description="Helical" evidence="8">
    <location>
        <begin position="20"/>
        <end position="40"/>
    </location>
</feature>
<evidence type="ECO:0000256" key="4">
    <source>
        <dbReference type="ARBA" id="ARBA00022692"/>
    </source>
</evidence>
<keyword evidence="3" id="KW-1003">Cell membrane</keyword>
<dbReference type="InterPro" id="IPR035973">
    <property type="entry name" value="Cyt_c_oxidase_su3-like_sf"/>
</dbReference>
<sequence length="193" mass="21741">MDLTQGTFEEKSARAKKMMLWFGMVSILMTFAGLTSAYVVSKTRPDWLQDFRLPSAFYVSTVCIIVSSMTFHLAKKAISGSRRGAGTVFLVATLLLGVAFVVSQFFGFAQIIEEGYYFTGSESTITTSFLYAITVAHIAHVVAGIIVLLVIIYNHFKEKYGPGQTLGLELGVTFWHFLDILWVYLILFFYFFR</sequence>
<evidence type="ECO:0000256" key="3">
    <source>
        <dbReference type="ARBA" id="ARBA00022475"/>
    </source>
</evidence>
<evidence type="ECO:0000256" key="7">
    <source>
        <dbReference type="RuleBase" id="RU003376"/>
    </source>
</evidence>